<name>A0A137P1B9_CONC2</name>
<dbReference type="Proteomes" id="UP000070444">
    <property type="component" value="Unassembled WGS sequence"/>
</dbReference>
<dbReference type="InterPro" id="IPR001810">
    <property type="entry name" value="F-box_dom"/>
</dbReference>
<reference evidence="2 3" key="1">
    <citation type="journal article" date="2015" name="Genome Biol. Evol.">
        <title>Phylogenomic analyses indicate that early fungi evolved digesting cell walls of algal ancestors of land plants.</title>
        <authorList>
            <person name="Chang Y."/>
            <person name="Wang S."/>
            <person name="Sekimoto S."/>
            <person name="Aerts A.L."/>
            <person name="Choi C."/>
            <person name="Clum A."/>
            <person name="LaButti K.M."/>
            <person name="Lindquist E.A."/>
            <person name="Yee Ngan C."/>
            <person name="Ohm R.A."/>
            <person name="Salamov A.A."/>
            <person name="Grigoriev I.V."/>
            <person name="Spatafora J.W."/>
            <person name="Berbee M.L."/>
        </authorList>
    </citation>
    <scope>NUCLEOTIDE SEQUENCE [LARGE SCALE GENOMIC DNA]</scope>
    <source>
        <strain evidence="2 3">NRRL 28638</strain>
    </source>
</reference>
<sequence length="282" mass="32587">MEKLTRFNWNTIPAHIITKIADHLSPLFQMELRLVSKHWKNALNTLAFQSLENFNPNSLPLILQTYGPYVKSISGHLAKNLSPSELKALFPNLSHIKIHLTEYNLHKSLCLLKTFDNNLQKLEVYSHLKSDKLNSSVMPGVVTSTITSLSMLDNLNFFLSCALNPPFPQFSLLNLSSLQVRFNYSDFNKFKQEFDKLEKLRSFKVIVSYYGNRTSSNSDIELITPNKFLIHNGLKALSFRNHSYPINNQVSINSYLAREICKLFTNPLFLNLINFEWKLLWS</sequence>
<feature type="domain" description="F-box" evidence="1">
    <location>
        <begin position="6"/>
        <end position="51"/>
    </location>
</feature>
<dbReference type="Pfam" id="PF00646">
    <property type="entry name" value="F-box"/>
    <property type="match status" value="1"/>
</dbReference>
<protein>
    <recommendedName>
        <fullName evidence="1">F-box domain-containing protein</fullName>
    </recommendedName>
</protein>
<dbReference type="AlphaFoldDB" id="A0A137P1B9"/>
<evidence type="ECO:0000259" key="1">
    <source>
        <dbReference type="PROSITE" id="PS50181"/>
    </source>
</evidence>
<accession>A0A137P1B9</accession>
<evidence type="ECO:0000313" key="2">
    <source>
        <dbReference type="EMBL" id="KXN68870.1"/>
    </source>
</evidence>
<proteinExistence type="predicted"/>
<organism evidence="2 3">
    <name type="scientific">Conidiobolus coronatus (strain ATCC 28846 / CBS 209.66 / NRRL 28638)</name>
    <name type="common">Delacroixia coronata</name>
    <dbReference type="NCBI Taxonomy" id="796925"/>
    <lineage>
        <taxon>Eukaryota</taxon>
        <taxon>Fungi</taxon>
        <taxon>Fungi incertae sedis</taxon>
        <taxon>Zoopagomycota</taxon>
        <taxon>Entomophthoromycotina</taxon>
        <taxon>Entomophthoromycetes</taxon>
        <taxon>Entomophthorales</taxon>
        <taxon>Ancylistaceae</taxon>
        <taxon>Conidiobolus</taxon>
    </lineage>
</organism>
<evidence type="ECO:0000313" key="3">
    <source>
        <dbReference type="Proteomes" id="UP000070444"/>
    </source>
</evidence>
<gene>
    <name evidence="2" type="ORF">CONCODRAFT_18739</name>
</gene>
<feature type="non-terminal residue" evidence="2">
    <location>
        <position position="282"/>
    </location>
</feature>
<dbReference type="EMBL" id="KQ964557">
    <property type="protein sequence ID" value="KXN68870.1"/>
    <property type="molecule type" value="Genomic_DNA"/>
</dbReference>
<dbReference type="PROSITE" id="PS50181">
    <property type="entry name" value="FBOX"/>
    <property type="match status" value="1"/>
</dbReference>
<keyword evidence="3" id="KW-1185">Reference proteome</keyword>